<dbReference type="RefSeq" id="WP_402386536.1">
    <property type="nucleotide sequence ID" value="NZ_JBIUYY010000017.1"/>
</dbReference>
<dbReference type="EMBL" id="JBIUYY010000017">
    <property type="protein sequence ID" value="MFJ2825343.1"/>
    <property type="molecule type" value="Genomic_DNA"/>
</dbReference>
<evidence type="ECO:0000256" key="1">
    <source>
        <dbReference type="ARBA" id="ARBA00006845"/>
    </source>
</evidence>
<organism evidence="3 4">
    <name type="scientific">Streptomyces toxytricini</name>
    <name type="common">Actinomyces toxytricini</name>
    <dbReference type="NCBI Taxonomy" id="67369"/>
    <lineage>
        <taxon>Bacteria</taxon>
        <taxon>Bacillati</taxon>
        <taxon>Actinomycetota</taxon>
        <taxon>Actinomycetes</taxon>
        <taxon>Kitasatosporales</taxon>
        <taxon>Streptomycetaceae</taxon>
        <taxon>Streptomyces</taxon>
    </lineage>
</organism>
<dbReference type="SUPFAM" id="SSF52038">
    <property type="entry name" value="Barstar-related"/>
    <property type="match status" value="1"/>
</dbReference>
<comment type="similarity">
    <text evidence="1">Belongs to the barstar family.</text>
</comment>
<keyword evidence="4" id="KW-1185">Reference proteome</keyword>
<sequence>MCPQGVSFGSTLCSSAAGLGGRREPGGRVAVHAAPWFHVVAEPAALPVDLLLPGTGRTYVARLDGREMRDADAVFQQFYDALRLPDYFGWNWDALSDSLRDLTWLATDHHVLIIEAADEVLPGDVCGQRRLFATLLRAGRRWSFTRKPEGTECGRLVVVMSCAAASVTPLKEQLRSCLEEASRPPR</sequence>
<evidence type="ECO:0000313" key="4">
    <source>
        <dbReference type="Proteomes" id="UP001617351"/>
    </source>
</evidence>
<dbReference type="Pfam" id="PF01337">
    <property type="entry name" value="Barstar"/>
    <property type="match status" value="1"/>
</dbReference>
<proteinExistence type="inferred from homology"/>
<accession>A0ABW8ERT6</accession>
<dbReference type="Proteomes" id="UP001617351">
    <property type="component" value="Unassembled WGS sequence"/>
</dbReference>
<name>A0ABW8ERT6_STRT5</name>
<dbReference type="InterPro" id="IPR035905">
    <property type="entry name" value="Barstar-like_sf"/>
</dbReference>
<dbReference type="Gene3D" id="3.30.370.10">
    <property type="entry name" value="Barstar-like"/>
    <property type="match status" value="1"/>
</dbReference>
<gene>
    <name evidence="3" type="ORF">ACIO7M_30135</name>
</gene>
<comment type="caution">
    <text evidence="3">The sequence shown here is derived from an EMBL/GenBank/DDBJ whole genome shotgun (WGS) entry which is preliminary data.</text>
</comment>
<reference evidence="3 4" key="1">
    <citation type="submission" date="2024-10" db="EMBL/GenBank/DDBJ databases">
        <title>The Natural Products Discovery Center: Release of the First 8490 Sequenced Strains for Exploring Actinobacteria Biosynthetic Diversity.</title>
        <authorList>
            <person name="Kalkreuter E."/>
            <person name="Kautsar S.A."/>
            <person name="Yang D."/>
            <person name="Bader C.D."/>
            <person name="Teijaro C.N."/>
            <person name="Fluegel L."/>
            <person name="Davis C.M."/>
            <person name="Simpson J.R."/>
            <person name="Lauterbach L."/>
            <person name="Steele A.D."/>
            <person name="Gui C."/>
            <person name="Meng S."/>
            <person name="Li G."/>
            <person name="Viehrig K."/>
            <person name="Ye F."/>
            <person name="Su P."/>
            <person name="Kiefer A.F."/>
            <person name="Nichols A."/>
            <person name="Cepeda A.J."/>
            <person name="Yan W."/>
            <person name="Fan B."/>
            <person name="Jiang Y."/>
            <person name="Adhikari A."/>
            <person name="Zheng C.-J."/>
            <person name="Schuster L."/>
            <person name="Cowan T.M."/>
            <person name="Smanski M.J."/>
            <person name="Chevrette M.G."/>
            <person name="De Carvalho L.P.S."/>
            <person name="Shen B."/>
        </authorList>
    </citation>
    <scope>NUCLEOTIDE SEQUENCE [LARGE SCALE GENOMIC DNA]</scope>
    <source>
        <strain evidence="3 4">NPDC087220</strain>
    </source>
</reference>
<evidence type="ECO:0000259" key="2">
    <source>
        <dbReference type="Pfam" id="PF01337"/>
    </source>
</evidence>
<feature type="domain" description="Barstar (barnase inhibitor)" evidence="2">
    <location>
        <begin position="60"/>
        <end position="143"/>
    </location>
</feature>
<protein>
    <submittedName>
        <fullName evidence="3">Barstar family protein</fullName>
    </submittedName>
</protein>
<dbReference type="InterPro" id="IPR000468">
    <property type="entry name" value="Barstar"/>
</dbReference>
<evidence type="ECO:0000313" key="3">
    <source>
        <dbReference type="EMBL" id="MFJ2825343.1"/>
    </source>
</evidence>